<evidence type="ECO:0000313" key="3">
    <source>
        <dbReference type="Proteomes" id="UP000030008"/>
    </source>
</evidence>
<protein>
    <submittedName>
        <fullName evidence="2">Iron dicitrate transport regulator FecR</fullName>
    </submittedName>
</protein>
<dbReference type="EMBL" id="JQIF01000022">
    <property type="protein sequence ID" value="KGJ54145.1"/>
    <property type="molecule type" value="Genomic_DNA"/>
</dbReference>
<evidence type="ECO:0000313" key="2">
    <source>
        <dbReference type="EMBL" id="KGJ54145.1"/>
    </source>
</evidence>
<feature type="domain" description="SIS" evidence="1">
    <location>
        <begin position="41"/>
        <end position="188"/>
    </location>
</feature>
<sequence length="377" mass="42990">MEGAKTTAKEQERTALLRTITDEPLLIRRLLQHKKELTEDFVQHFLTHTVKKVYFSGQASGTFVGNMLAPCMEKLLQVETEVCNPASFPEYFQFNINQQYSPDEMLMLCPAHSGTTTGPIRMAQECKRLNIPVVCITIDSNSPLANLSDIVINKLCGSEESFIETRTHMASLLITFLCIIETANQKELISRQQYTYYQQYFTRLEDNVKQIIKDTADWYKNHRELLQTKMVARYIGAGPYYAVAQEGGLKIAEAASIAALAYEQEEFMHTGTTQIQKDTLLFLIAPYGVQEMRMLELIRWCRLYSDYVILIANHSHPLKDSKALLCHFQDDPYCSVMEYMVPFQMLAHLLAEDRGLSVVHAANDGASAYLKTHTEEV</sequence>
<dbReference type="SUPFAM" id="SSF53697">
    <property type="entry name" value="SIS domain"/>
    <property type="match status" value="1"/>
</dbReference>
<organism evidence="2 3">
    <name type="scientific">Clostridium innocuum</name>
    <dbReference type="NCBI Taxonomy" id="1522"/>
    <lineage>
        <taxon>Bacteria</taxon>
        <taxon>Bacillati</taxon>
        <taxon>Bacillota</taxon>
        <taxon>Clostridia</taxon>
        <taxon>Eubacteriales</taxon>
        <taxon>Clostridiaceae</taxon>
        <taxon>Clostridium</taxon>
    </lineage>
</organism>
<dbReference type="PANTHER" id="PTHR10937">
    <property type="entry name" value="GLUCOSAMINE--FRUCTOSE-6-PHOSPHATE AMINOTRANSFERASE, ISOMERIZING"/>
    <property type="match status" value="1"/>
</dbReference>
<proteinExistence type="predicted"/>
<evidence type="ECO:0000259" key="1">
    <source>
        <dbReference type="PROSITE" id="PS51464"/>
    </source>
</evidence>
<comment type="caution">
    <text evidence="2">The sequence shown here is derived from an EMBL/GenBank/DDBJ whole genome shotgun (WGS) entry which is preliminary data.</text>
</comment>
<dbReference type="Pfam" id="PF01380">
    <property type="entry name" value="SIS"/>
    <property type="match status" value="2"/>
</dbReference>
<dbReference type="InterPro" id="IPR046348">
    <property type="entry name" value="SIS_dom_sf"/>
</dbReference>
<accession>A0A099I8V7</accession>
<feature type="domain" description="SIS" evidence="1">
    <location>
        <begin position="222"/>
        <end position="361"/>
    </location>
</feature>
<dbReference type="GO" id="GO:0097367">
    <property type="term" value="F:carbohydrate derivative binding"/>
    <property type="evidence" value="ECO:0007669"/>
    <property type="project" value="InterPro"/>
</dbReference>
<dbReference type="RefSeq" id="WP_044904467.1">
    <property type="nucleotide sequence ID" value="NZ_JQIF01000022.1"/>
</dbReference>
<dbReference type="InterPro" id="IPR001347">
    <property type="entry name" value="SIS_dom"/>
</dbReference>
<gene>
    <name evidence="2" type="ORF">CIAN88_05150</name>
</gene>
<dbReference type="PANTHER" id="PTHR10937:SF17">
    <property type="entry name" value="GLUCOSAMINE-FRUCTOSE-6-PHOSPHATE AMINOTRANSFERASE"/>
    <property type="match status" value="1"/>
</dbReference>
<dbReference type="GO" id="GO:0006002">
    <property type="term" value="P:fructose 6-phosphate metabolic process"/>
    <property type="evidence" value="ECO:0007669"/>
    <property type="project" value="TreeGrafter"/>
</dbReference>
<dbReference type="GO" id="GO:0004360">
    <property type="term" value="F:glutamine-fructose-6-phosphate transaminase (isomerizing) activity"/>
    <property type="evidence" value="ECO:0007669"/>
    <property type="project" value="TreeGrafter"/>
</dbReference>
<dbReference type="GO" id="GO:0006047">
    <property type="term" value="P:UDP-N-acetylglucosamine metabolic process"/>
    <property type="evidence" value="ECO:0007669"/>
    <property type="project" value="TreeGrafter"/>
</dbReference>
<name>A0A099I8V7_CLOIN</name>
<dbReference type="PROSITE" id="PS51464">
    <property type="entry name" value="SIS"/>
    <property type="match status" value="2"/>
</dbReference>
<reference evidence="2 3" key="1">
    <citation type="submission" date="2014-08" db="EMBL/GenBank/DDBJ databases">
        <title>Clostridium innocuum, an unnegligible vancomycin-resistant pathogen causing extra-intestinal infections.</title>
        <authorList>
            <person name="Feng Y."/>
            <person name="Chiu C.-H."/>
        </authorList>
    </citation>
    <scope>NUCLEOTIDE SEQUENCE [LARGE SCALE GENOMIC DNA]</scope>
    <source>
        <strain evidence="2 3">AN88</strain>
    </source>
</reference>
<dbReference type="GO" id="GO:0006487">
    <property type="term" value="P:protein N-linked glycosylation"/>
    <property type="evidence" value="ECO:0007669"/>
    <property type="project" value="TreeGrafter"/>
</dbReference>
<dbReference type="Gene3D" id="3.40.50.10490">
    <property type="entry name" value="Glucose-6-phosphate isomerase like protein, domain 1"/>
    <property type="match status" value="2"/>
</dbReference>
<dbReference type="Proteomes" id="UP000030008">
    <property type="component" value="Unassembled WGS sequence"/>
</dbReference>
<dbReference type="AlphaFoldDB" id="A0A099I8V7"/>